<dbReference type="GO" id="GO:0000160">
    <property type="term" value="P:phosphorelay signal transduction system"/>
    <property type="evidence" value="ECO:0007669"/>
    <property type="project" value="UniProtKB-KW"/>
</dbReference>
<name>A0A1G5I7E1_9HYPH</name>
<dbReference type="InterPro" id="IPR000792">
    <property type="entry name" value="Tscrpt_reg_LuxR_C"/>
</dbReference>
<dbReference type="RefSeq" id="WP_091134080.1">
    <property type="nucleotide sequence ID" value="NZ_FMVJ01000005.1"/>
</dbReference>
<dbReference type="SMART" id="SM00421">
    <property type="entry name" value="HTH_LUXR"/>
    <property type="match status" value="1"/>
</dbReference>
<evidence type="ECO:0000259" key="8">
    <source>
        <dbReference type="PROSITE" id="PS50110"/>
    </source>
</evidence>
<dbReference type="Pfam" id="PF00072">
    <property type="entry name" value="Response_reg"/>
    <property type="match status" value="1"/>
</dbReference>
<keyword evidence="10" id="KW-1185">Reference proteome</keyword>
<keyword evidence="2" id="KW-0902">Two-component regulatory system</keyword>
<keyword evidence="1 6" id="KW-0597">Phosphoprotein</keyword>
<dbReference type="PRINTS" id="PR00038">
    <property type="entry name" value="HTHLUXR"/>
</dbReference>
<evidence type="ECO:0000259" key="7">
    <source>
        <dbReference type="PROSITE" id="PS50043"/>
    </source>
</evidence>
<dbReference type="PROSITE" id="PS00622">
    <property type="entry name" value="HTH_LUXR_1"/>
    <property type="match status" value="1"/>
</dbReference>
<evidence type="ECO:0000256" key="4">
    <source>
        <dbReference type="ARBA" id="ARBA00023125"/>
    </source>
</evidence>
<evidence type="ECO:0000313" key="10">
    <source>
        <dbReference type="Proteomes" id="UP000199569"/>
    </source>
</evidence>
<dbReference type="CDD" id="cd06170">
    <property type="entry name" value="LuxR_C_like"/>
    <property type="match status" value="1"/>
</dbReference>
<dbReference type="SMART" id="SM00448">
    <property type="entry name" value="REC"/>
    <property type="match status" value="1"/>
</dbReference>
<dbReference type="SUPFAM" id="SSF52172">
    <property type="entry name" value="CheY-like"/>
    <property type="match status" value="1"/>
</dbReference>
<dbReference type="PROSITE" id="PS50110">
    <property type="entry name" value="RESPONSE_REGULATORY"/>
    <property type="match status" value="1"/>
</dbReference>
<dbReference type="GO" id="GO:0006355">
    <property type="term" value="P:regulation of DNA-templated transcription"/>
    <property type="evidence" value="ECO:0007669"/>
    <property type="project" value="InterPro"/>
</dbReference>
<organism evidence="9 10">
    <name type="scientific">Microvirga guangxiensis</name>
    <dbReference type="NCBI Taxonomy" id="549386"/>
    <lineage>
        <taxon>Bacteria</taxon>
        <taxon>Pseudomonadati</taxon>
        <taxon>Pseudomonadota</taxon>
        <taxon>Alphaproteobacteria</taxon>
        <taxon>Hyphomicrobiales</taxon>
        <taxon>Methylobacteriaceae</taxon>
        <taxon>Microvirga</taxon>
    </lineage>
</organism>
<gene>
    <name evidence="9" type="ORF">SAMN02927923_02124</name>
</gene>
<keyword evidence="3" id="KW-0805">Transcription regulation</keyword>
<keyword evidence="4" id="KW-0238">DNA-binding</keyword>
<feature type="domain" description="Response regulatory" evidence="8">
    <location>
        <begin position="6"/>
        <end position="120"/>
    </location>
</feature>
<dbReference type="PROSITE" id="PS50043">
    <property type="entry name" value="HTH_LUXR_2"/>
    <property type="match status" value="1"/>
</dbReference>
<dbReference type="SUPFAM" id="SSF46894">
    <property type="entry name" value="C-terminal effector domain of the bipartite response regulators"/>
    <property type="match status" value="1"/>
</dbReference>
<dbReference type="GO" id="GO:0003677">
    <property type="term" value="F:DNA binding"/>
    <property type="evidence" value="ECO:0007669"/>
    <property type="project" value="UniProtKB-KW"/>
</dbReference>
<dbReference type="OrthoDB" id="9782655at2"/>
<dbReference type="AlphaFoldDB" id="A0A1G5I7E1"/>
<dbReference type="InterPro" id="IPR036388">
    <property type="entry name" value="WH-like_DNA-bd_sf"/>
</dbReference>
<dbReference type="PANTHER" id="PTHR44688">
    <property type="entry name" value="DNA-BINDING TRANSCRIPTIONAL ACTIVATOR DEVR_DOSR"/>
    <property type="match status" value="1"/>
</dbReference>
<dbReference type="Proteomes" id="UP000199569">
    <property type="component" value="Unassembled WGS sequence"/>
</dbReference>
<dbReference type="NCBIfam" id="NF006900">
    <property type="entry name" value="PRK09390.1"/>
    <property type="match status" value="1"/>
</dbReference>
<feature type="domain" description="HTH luxR-type" evidence="7">
    <location>
        <begin position="136"/>
        <end position="201"/>
    </location>
</feature>
<sequence length="213" mass="23084">MPSEAIVHVVDDDLAVRQSLSFLLASDGFPVRLHESASAFLDTVKTPTSGCIITDVRMPGIDGIEFLRRLKGQGFTLPVIVMTGHADVPLAVEAMKEGAIDFIEKPFDDDLFLAAVRAALKRQEQHAHHDAQTAEVRARVQALSEREKQVLEGLVAGKANKIIAYDLGISPRTVEIYRANVMSKMQASSLSELVRMALLIGVRPEGGGGALKE</sequence>
<dbReference type="InterPro" id="IPR011006">
    <property type="entry name" value="CheY-like_superfamily"/>
</dbReference>
<dbReference type="FunFam" id="3.40.50.2300:FF:000018">
    <property type="entry name" value="DNA-binding transcriptional regulator NtrC"/>
    <property type="match status" value="1"/>
</dbReference>
<proteinExistence type="predicted"/>
<evidence type="ECO:0000256" key="3">
    <source>
        <dbReference type="ARBA" id="ARBA00023015"/>
    </source>
</evidence>
<evidence type="ECO:0000256" key="2">
    <source>
        <dbReference type="ARBA" id="ARBA00023012"/>
    </source>
</evidence>
<evidence type="ECO:0000256" key="5">
    <source>
        <dbReference type="ARBA" id="ARBA00023163"/>
    </source>
</evidence>
<keyword evidence="5" id="KW-0804">Transcription</keyword>
<reference evidence="9 10" key="1">
    <citation type="submission" date="2016-10" db="EMBL/GenBank/DDBJ databases">
        <authorList>
            <person name="de Groot N.N."/>
        </authorList>
    </citation>
    <scope>NUCLEOTIDE SEQUENCE [LARGE SCALE GENOMIC DNA]</scope>
    <source>
        <strain evidence="9 10">CGMCC 1.7666</strain>
    </source>
</reference>
<dbReference type="Gene3D" id="1.10.10.10">
    <property type="entry name" value="Winged helix-like DNA-binding domain superfamily/Winged helix DNA-binding domain"/>
    <property type="match status" value="1"/>
</dbReference>
<protein>
    <submittedName>
        <fullName evidence="9">Two component transcriptional regulator, LuxR family</fullName>
    </submittedName>
</protein>
<evidence type="ECO:0000256" key="1">
    <source>
        <dbReference type="ARBA" id="ARBA00022553"/>
    </source>
</evidence>
<dbReference type="EMBL" id="FMVJ01000005">
    <property type="protein sequence ID" value="SCY71943.1"/>
    <property type="molecule type" value="Genomic_DNA"/>
</dbReference>
<evidence type="ECO:0000256" key="6">
    <source>
        <dbReference type="PROSITE-ProRule" id="PRU00169"/>
    </source>
</evidence>
<dbReference type="Gene3D" id="3.40.50.2300">
    <property type="match status" value="1"/>
</dbReference>
<feature type="modified residue" description="4-aspartylphosphate" evidence="6">
    <location>
        <position position="55"/>
    </location>
</feature>
<dbReference type="STRING" id="549386.SAMN02927923_02124"/>
<dbReference type="Pfam" id="PF00196">
    <property type="entry name" value="GerE"/>
    <property type="match status" value="1"/>
</dbReference>
<dbReference type="CDD" id="cd17537">
    <property type="entry name" value="REC_FixJ"/>
    <property type="match status" value="1"/>
</dbReference>
<dbReference type="PANTHER" id="PTHR44688:SF16">
    <property type="entry name" value="DNA-BINDING TRANSCRIPTIONAL ACTIVATOR DEVR_DOSR"/>
    <property type="match status" value="1"/>
</dbReference>
<evidence type="ECO:0000313" key="9">
    <source>
        <dbReference type="EMBL" id="SCY71943.1"/>
    </source>
</evidence>
<dbReference type="InterPro" id="IPR001789">
    <property type="entry name" value="Sig_transdc_resp-reg_receiver"/>
</dbReference>
<accession>A0A1G5I7E1</accession>
<dbReference type="InterPro" id="IPR016032">
    <property type="entry name" value="Sig_transdc_resp-reg_C-effctor"/>
</dbReference>